<organism evidence="2">
    <name type="scientific">Leptosphaeria maculans (strain JN3 / isolate v23.1.3 / race Av1-4-5-6-7-8)</name>
    <name type="common">Blackleg fungus</name>
    <name type="synonym">Phoma lingam</name>
    <dbReference type="NCBI Taxonomy" id="985895"/>
    <lineage>
        <taxon>Eukaryota</taxon>
        <taxon>Fungi</taxon>
        <taxon>Dikarya</taxon>
        <taxon>Ascomycota</taxon>
        <taxon>Pezizomycotina</taxon>
        <taxon>Dothideomycetes</taxon>
        <taxon>Pleosporomycetidae</taxon>
        <taxon>Pleosporales</taxon>
        <taxon>Pleosporineae</taxon>
        <taxon>Leptosphaeriaceae</taxon>
        <taxon>Plenodomus</taxon>
        <taxon>Plenodomus lingam/Leptosphaeria maculans species complex</taxon>
    </lineage>
</organism>
<dbReference type="Proteomes" id="UP000002668">
    <property type="component" value="Genome"/>
</dbReference>
<dbReference type="VEuPathDB" id="FungiDB:LEMA_uP118040.1"/>
<reference evidence="2" key="1">
    <citation type="journal article" date="2011" name="Nat. Commun.">
        <title>Effector diversification within compartments of the Leptosphaeria maculans genome affected by Repeat-Induced Point mutations.</title>
        <authorList>
            <person name="Rouxel T."/>
            <person name="Grandaubert J."/>
            <person name="Hane J.K."/>
            <person name="Hoede C."/>
            <person name="van de Wouw A.P."/>
            <person name="Couloux A."/>
            <person name="Dominguez V."/>
            <person name="Anthouard V."/>
            <person name="Bally P."/>
            <person name="Bourras S."/>
            <person name="Cozijnsen A.J."/>
            <person name="Ciuffetti L.M."/>
            <person name="Degrave A."/>
            <person name="Dilmaghani A."/>
            <person name="Duret L."/>
            <person name="Fudal I."/>
            <person name="Goodwin S.B."/>
            <person name="Gout L."/>
            <person name="Glaser N."/>
            <person name="Linglin J."/>
            <person name="Kema G.H.J."/>
            <person name="Lapalu N."/>
            <person name="Lawrence C.B."/>
            <person name="May K."/>
            <person name="Meyer M."/>
            <person name="Ollivier B."/>
            <person name="Poulain J."/>
            <person name="Schoch C.L."/>
            <person name="Simon A."/>
            <person name="Spatafora J.W."/>
            <person name="Stachowiak A."/>
            <person name="Turgeon B.G."/>
            <person name="Tyler B.M."/>
            <person name="Vincent D."/>
            <person name="Weissenbach J."/>
            <person name="Amselem J."/>
            <person name="Quesneville H."/>
            <person name="Oliver R.P."/>
            <person name="Wincker P."/>
            <person name="Balesdent M.-H."/>
            <person name="Howlett B.J."/>
        </authorList>
    </citation>
    <scope>NUCLEOTIDE SEQUENCE [LARGE SCALE GENOMIC DNA]</scope>
    <source>
        <strain evidence="2">JN3 / isolate v23.1.3 / race Av1-4-5-6-7-8</strain>
    </source>
</reference>
<gene>
    <name evidence="1" type="ORF">LEMA_uP118040.1</name>
</gene>
<accession>E4ZTE5</accession>
<keyword evidence="2" id="KW-1185">Reference proteome</keyword>
<proteinExistence type="predicted"/>
<protein>
    <submittedName>
        <fullName evidence="1">Predicted protein</fullName>
    </submittedName>
</protein>
<dbReference type="HOGENOM" id="CLU_3377243_0_0_1"/>
<sequence length="34" mass="3699">MQINKGIIQNSTKATMNFDVALRCGGPEIASCTW</sequence>
<dbReference type="EMBL" id="FP929125">
    <property type="protein sequence ID" value="CBX94801.1"/>
    <property type="molecule type" value="Genomic_DNA"/>
</dbReference>
<dbReference type="InParanoid" id="E4ZTE5"/>
<evidence type="ECO:0000313" key="2">
    <source>
        <dbReference type="Proteomes" id="UP000002668"/>
    </source>
</evidence>
<dbReference type="AlphaFoldDB" id="E4ZTE5"/>
<evidence type="ECO:0000313" key="1">
    <source>
        <dbReference type="EMBL" id="CBX94801.1"/>
    </source>
</evidence>
<name>E4ZTE5_LEPMJ</name>